<dbReference type="Proteomes" id="UP000002209">
    <property type="component" value="Chromosome"/>
</dbReference>
<keyword evidence="6 7" id="KW-0472">Membrane</keyword>
<keyword evidence="4 7" id="KW-0812">Transmembrane</keyword>
<evidence type="ECO:0000256" key="6">
    <source>
        <dbReference type="ARBA" id="ARBA00023136"/>
    </source>
</evidence>
<evidence type="ECO:0000313" key="10">
    <source>
        <dbReference type="Proteomes" id="UP000002209"/>
    </source>
</evidence>
<evidence type="ECO:0000256" key="3">
    <source>
        <dbReference type="ARBA" id="ARBA00022475"/>
    </source>
</evidence>
<reference evidence="10" key="1">
    <citation type="submission" date="2006-03" db="EMBL/GenBank/DDBJ databases">
        <title>Complete genome sequence of Gemmatimonas aurantiaca T-27 that represents a novel phylum Gemmatimonadetes.</title>
        <authorList>
            <person name="Takasaki K."/>
            <person name="Ichikawa N."/>
            <person name="Miura H."/>
            <person name="Matsushita S."/>
            <person name="Watanabe Y."/>
            <person name="Oguchi A."/>
            <person name="Ankai A."/>
            <person name="Yashiro I."/>
            <person name="Takahashi M."/>
            <person name="Terui Y."/>
            <person name="Fukui S."/>
            <person name="Yokoyama H."/>
            <person name="Tanikawa S."/>
            <person name="Hanada S."/>
            <person name="Kamagata Y."/>
            <person name="Fujita N."/>
        </authorList>
    </citation>
    <scope>NUCLEOTIDE SEQUENCE [LARGE SCALE GENOMIC DNA]</scope>
    <source>
        <strain evidence="10">T-27 / DSM 14586 / JCM 11422 / NBRC 100505</strain>
    </source>
</reference>
<keyword evidence="5 7" id="KW-1133">Transmembrane helix</keyword>
<comment type="similarity">
    <text evidence="7">Belongs to the binding-protein-dependent transport system permease family.</text>
</comment>
<dbReference type="InterPro" id="IPR035906">
    <property type="entry name" value="MetI-like_sf"/>
</dbReference>
<dbReference type="EMBL" id="AP009153">
    <property type="protein sequence ID" value="BAH38074.1"/>
    <property type="molecule type" value="Genomic_DNA"/>
</dbReference>
<evidence type="ECO:0000313" key="9">
    <source>
        <dbReference type="EMBL" id="BAH38074.1"/>
    </source>
</evidence>
<keyword evidence="3" id="KW-1003">Cell membrane</keyword>
<comment type="subcellular location">
    <subcellularLocation>
        <location evidence="1 7">Cell membrane</location>
        <topology evidence="1 7">Multi-pass membrane protein</topology>
    </subcellularLocation>
</comment>
<dbReference type="InterPro" id="IPR000515">
    <property type="entry name" value="MetI-like"/>
</dbReference>
<dbReference type="GO" id="GO:0005886">
    <property type="term" value="C:plasma membrane"/>
    <property type="evidence" value="ECO:0007669"/>
    <property type="project" value="UniProtKB-SubCell"/>
</dbReference>
<keyword evidence="10" id="KW-1185">Reference proteome</keyword>
<evidence type="ECO:0000259" key="8">
    <source>
        <dbReference type="PROSITE" id="PS50928"/>
    </source>
</evidence>
<evidence type="ECO:0000256" key="7">
    <source>
        <dbReference type="RuleBase" id="RU363032"/>
    </source>
</evidence>
<feature type="transmembrane region" description="Helical" evidence="7">
    <location>
        <begin position="99"/>
        <end position="119"/>
    </location>
</feature>
<feature type="transmembrane region" description="Helical" evidence="7">
    <location>
        <begin position="289"/>
        <end position="315"/>
    </location>
</feature>
<feature type="transmembrane region" description="Helical" evidence="7">
    <location>
        <begin position="12"/>
        <end position="29"/>
    </location>
</feature>
<dbReference type="GO" id="GO:0055085">
    <property type="term" value="P:transmembrane transport"/>
    <property type="evidence" value="ECO:0007669"/>
    <property type="project" value="InterPro"/>
</dbReference>
<dbReference type="eggNOG" id="COG0601">
    <property type="taxonomic scope" value="Bacteria"/>
</dbReference>
<sequence>MRWIARRLARCLLVVAIATTAGFVMLRLLPGDPLSQSIEQRGRTPEARAALRARYALDASLMEQGAVYLSRVVRGDLGTSLIDGRPIAPDVARAAALSLQLAVPALLGAAALGLLLGSARGWFADHRGIRAVFHAVTALTVLPEFMVALGLLLVFAVKVRWFPVGGVSDPIVAYTGDAGSRVLDRLHHLILPAGSLALAWSAVVARQQAIATQSARQSLATRAALSRGVAPLSLWMRYGARVALPSSVTTIGMMFPALVSGTIVAETIFSWPGLGRLIVLGIGTRDYPLVVGALLVTSTLLALASVATELMLAWADPRTGLPARSDTRTAVLTS</sequence>
<evidence type="ECO:0000256" key="1">
    <source>
        <dbReference type="ARBA" id="ARBA00004651"/>
    </source>
</evidence>
<accession>C1A764</accession>
<evidence type="ECO:0000256" key="2">
    <source>
        <dbReference type="ARBA" id="ARBA00022448"/>
    </source>
</evidence>
<organism evidence="9 10">
    <name type="scientific">Gemmatimonas aurantiaca (strain DSM 14586 / JCM 11422 / NBRC 100505 / T-27)</name>
    <dbReference type="NCBI Taxonomy" id="379066"/>
    <lineage>
        <taxon>Bacteria</taxon>
        <taxon>Pseudomonadati</taxon>
        <taxon>Gemmatimonadota</taxon>
        <taxon>Gemmatimonadia</taxon>
        <taxon>Gemmatimonadales</taxon>
        <taxon>Gemmatimonadaceae</taxon>
        <taxon>Gemmatimonas</taxon>
    </lineage>
</organism>
<evidence type="ECO:0000256" key="4">
    <source>
        <dbReference type="ARBA" id="ARBA00022692"/>
    </source>
</evidence>
<dbReference type="KEGG" id="gau:GAU_1032"/>
<protein>
    <submittedName>
        <fullName evidence="9">Putative ABC transporter permease protein</fullName>
    </submittedName>
</protein>
<feature type="transmembrane region" description="Helical" evidence="7">
    <location>
        <begin position="131"/>
        <end position="157"/>
    </location>
</feature>
<evidence type="ECO:0000256" key="5">
    <source>
        <dbReference type="ARBA" id="ARBA00022989"/>
    </source>
</evidence>
<dbReference type="AlphaFoldDB" id="C1A764"/>
<dbReference type="SUPFAM" id="SSF161098">
    <property type="entry name" value="MetI-like"/>
    <property type="match status" value="1"/>
</dbReference>
<feature type="transmembrane region" description="Helical" evidence="7">
    <location>
        <begin position="242"/>
        <end position="269"/>
    </location>
</feature>
<dbReference type="PROSITE" id="PS50928">
    <property type="entry name" value="ABC_TM1"/>
    <property type="match status" value="1"/>
</dbReference>
<dbReference type="PANTHER" id="PTHR43163:SF6">
    <property type="entry name" value="DIPEPTIDE TRANSPORT SYSTEM PERMEASE PROTEIN DPPB-RELATED"/>
    <property type="match status" value="1"/>
</dbReference>
<feature type="transmembrane region" description="Helical" evidence="7">
    <location>
        <begin position="186"/>
        <end position="205"/>
    </location>
</feature>
<dbReference type="PANTHER" id="PTHR43163">
    <property type="entry name" value="DIPEPTIDE TRANSPORT SYSTEM PERMEASE PROTEIN DPPB-RELATED"/>
    <property type="match status" value="1"/>
</dbReference>
<dbReference type="STRING" id="379066.GAU_1032"/>
<gene>
    <name evidence="9" type="ordered locus">GAU_1032</name>
</gene>
<name>C1A764_GEMAT</name>
<dbReference type="HOGENOM" id="CLU_036879_0_1_0"/>
<dbReference type="Pfam" id="PF00528">
    <property type="entry name" value="BPD_transp_1"/>
    <property type="match status" value="1"/>
</dbReference>
<dbReference type="CDD" id="cd06261">
    <property type="entry name" value="TM_PBP2"/>
    <property type="match status" value="1"/>
</dbReference>
<proteinExistence type="inferred from homology"/>
<feature type="domain" description="ABC transmembrane type-1" evidence="8">
    <location>
        <begin position="95"/>
        <end position="312"/>
    </location>
</feature>
<keyword evidence="2 7" id="KW-0813">Transport</keyword>